<gene>
    <name evidence="1" type="primary">OSJNBa0007M04.32</name>
</gene>
<proteinExistence type="predicted"/>
<evidence type="ECO:0000313" key="2">
    <source>
        <dbReference type="Proteomes" id="UP000000763"/>
    </source>
</evidence>
<organism evidence="1 2">
    <name type="scientific">Oryza sativa subsp. japonica</name>
    <name type="common">Rice</name>
    <dbReference type="NCBI Taxonomy" id="39947"/>
    <lineage>
        <taxon>Eukaryota</taxon>
        <taxon>Viridiplantae</taxon>
        <taxon>Streptophyta</taxon>
        <taxon>Embryophyta</taxon>
        <taxon>Tracheophyta</taxon>
        <taxon>Spermatophyta</taxon>
        <taxon>Magnoliopsida</taxon>
        <taxon>Liliopsida</taxon>
        <taxon>Poales</taxon>
        <taxon>Poaceae</taxon>
        <taxon>BOP clade</taxon>
        <taxon>Oryzoideae</taxon>
        <taxon>Oryzeae</taxon>
        <taxon>Oryzinae</taxon>
        <taxon>Oryza</taxon>
        <taxon>Oryza sativa</taxon>
    </lineage>
</organism>
<sequence>MSEDKVCSMAHAPDTRTCPSQEWTFLAWGRSWTWPRMDVPGLGLIDAAKSGHSWPGDVPGLGLIDGVDIRLGLIDVAKSGRSWPGDVPGLGLIDGVDVPGLGLIDAVDVPGLGLIDASDLGDSGRYFDGSNSRQKHEHSR</sequence>
<dbReference type="EMBL" id="AP005158">
    <property type="protein sequence ID" value="BAC99705.1"/>
    <property type="molecule type" value="Genomic_DNA"/>
</dbReference>
<protein>
    <submittedName>
        <fullName evidence="1">Uncharacterized protein</fullName>
    </submittedName>
</protein>
<dbReference type="Proteomes" id="UP000000763">
    <property type="component" value="Chromosome 8"/>
</dbReference>
<name>Q6Z555_ORYSJ</name>
<reference evidence="2" key="1">
    <citation type="journal article" date="2005" name="Nature">
        <title>The map-based sequence of the rice genome.</title>
        <authorList>
            <consortium name="International rice genome sequencing project (IRGSP)"/>
            <person name="Matsumoto T."/>
            <person name="Wu J."/>
            <person name="Kanamori H."/>
            <person name="Katayose Y."/>
            <person name="Fujisawa M."/>
            <person name="Namiki N."/>
            <person name="Mizuno H."/>
            <person name="Yamamoto K."/>
            <person name="Antonio B.A."/>
            <person name="Baba T."/>
            <person name="Sakata K."/>
            <person name="Nagamura Y."/>
            <person name="Aoki H."/>
            <person name="Arikawa K."/>
            <person name="Arita K."/>
            <person name="Bito T."/>
            <person name="Chiden Y."/>
            <person name="Fujitsuka N."/>
            <person name="Fukunaka R."/>
            <person name="Hamada M."/>
            <person name="Harada C."/>
            <person name="Hayashi A."/>
            <person name="Hijishita S."/>
            <person name="Honda M."/>
            <person name="Hosokawa S."/>
            <person name="Ichikawa Y."/>
            <person name="Idonuma A."/>
            <person name="Iijima M."/>
            <person name="Ikeda M."/>
            <person name="Ikeno M."/>
            <person name="Ito K."/>
            <person name="Ito S."/>
            <person name="Ito T."/>
            <person name="Ito Y."/>
            <person name="Ito Y."/>
            <person name="Iwabuchi A."/>
            <person name="Kamiya K."/>
            <person name="Karasawa W."/>
            <person name="Kurita K."/>
            <person name="Katagiri S."/>
            <person name="Kikuta A."/>
            <person name="Kobayashi H."/>
            <person name="Kobayashi N."/>
            <person name="Machita K."/>
            <person name="Maehara T."/>
            <person name="Masukawa M."/>
            <person name="Mizubayashi T."/>
            <person name="Mukai Y."/>
            <person name="Nagasaki H."/>
            <person name="Nagata Y."/>
            <person name="Naito S."/>
            <person name="Nakashima M."/>
            <person name="Nakama Y."/>
            <person name="Nakamichi Y."/>
            <person name="Nakamura M."/>
            <person name="Meguro A."/>
            <person name="Negishi M."/>
            <person name="Ohta I."/>
            <person name="Ohta T."/>
            <person name="Okamoto M."/>
            <person name="Ono N."/>
            <person name="Saji S."/>
            <person name="Sakaguchi M."/>
            <person name="Sakai K."/>
            <person name="Shibata M."/>
            <person name="Shimokawa T."/>
            <person name="Song J."/>
            <person name="Takazaki Y."/>
            <person name="Terasawa K."/>
            <person name="Tsugane M."/>
            <person name="Tsuji K."/>
            <person name="Ueda S."/>
            <person name="Waki K."/>
            <person name="Yamagata H."/>
            <person name="Yamamoto M."/>
            <person name="Yamamoto S."/>
            <person name="Yamane H."/>
            <person name="Yoshiki S."/>
            <person name="Yoshihara R."/>
            <person name="Yukawa K."/>
            <person name="Zhong H."/>
            <person name="Yano M."/>
            <person name="Yuan Q."/>
            <person name="Ouyang S."/>
            <person name="Liu J."/>
            <person name="Jones K.M."/>
            <person name="Gansberger K."/>
            <person name="Moffat K."/>
            <person name="Hill J."/>
            <person name="Bera J."/>
            <person name="Fadrosh D."/>
            <person name="Jin S."/>
            <person name="Johri S."/>
            <person name="Kim M."/>
            <person name="Overton L."/>
            <person name="Reardon M."/>
            <person name="Tsitrin T."/>
            <person name="Vuong H."/>
            <person name="Weaver B."/>
            <person name="Ciecko A."/>
            <person name="Tallon L."/>
            <person name="Jackson J."/>
            <person name="Pai G."/>
            <person name="Aken S.V."/>
            <person name="Utterback T."/>
            <person name="Reidmuller S."/>
            <person name="Feldblyum T."/>
            <person name="Hsiao J."/>
            <person name="Zismann V."/>
            <person name="Iobst S."/>
            <person name="de Vazeille A.R."/>
            <person name="Buell C.R."/>
            <person name="Ying K."/>
            <person name="Li Y."/>
            <person name="Lu T."/>
            <person name="Huang Y."/>
            <person name="Zhao Q."/>
            <person name="Feng Q."/>
            <person name="Zhang L."/>
            <person name="Zhu J."/>
            <person name="Weng Q."/>
            <person name="Mu J."/>
            <person name="Lu Y."/>
            <person name="Fan D."/>
            <person name="Liu Y."/>
            <person name="Guan J."/>
            <person name="Zhang Y."/>
            <person name="Yu S."/>
            <person name="Liu X."/>
            <person name="Zhang Y."/>
            <person name="Hong G."/>
            <person name="Han B."/>
            <person name="Choisne N."/>
            <person name="Demange N."/>
            <person name="Orjeda G."/>
            <person name="Samain S."/>
            <person name="Cattolico L."/>
            <person name="Pelletier E."/>
            <person name="Couloux A."/>
            <person name="Segurens B."/>
            <person name="Wincker P."/>
            <person name="D'Hont A."/>
            <person name="Scarpelli C."/>
            <person name="Weissenbach J."/>
            <person name="Salanoubat M."/>
            <person name="Quetier F."/>
            <person name="Yu Y."/>
            <person name="Kim H.R."/>
            <person name="Rambo T."/>
            <person name="Currie J."/>
            <person name="Collura K."/>
            <person name="Luo M."/>
            <person name="Yang T."/>
            <person name="Ammiraju J.S.S."/>
            <person name="Engler F."/>
            <person name="Soderlund C."/>
            <person name="Wing R.A."/>
            <person name="Palmer L.E."/>
            <person name="de la Bastide M."/>
            <person name="Spiegel L."/>
            <person name="Nascimento L."/>
            <person name="Zutavern T."/>
            <person name="O'Shaughnessy A."/>
            <person name="Dike S."/>
            <person name="Dedhia N."/>
            <person name="Preston R."/>
            <person name="Balija V."/>
            <person name="McCombie W.R."/>
            <person name="Chow T."/>
            <person name="Chen H."/>
            <person name="Chung M."/>
            <person name="Chen C."/>
            <person name="Shaw J."/>
            <person name="Wu H."/>
            <person name="Hsiao K."/>
            <person name="Chao Y."/>
            <person name="Chu M."/>
            <person name="Cheng C."/>
            <person name="Hour A."/>
            <person name="Lee P."/>
            <person name="Lin S."/>
            <person name="Lin Y."/>
            <person name="Liou J."/>
            <person name="Liu S."/>
            <person name="Hsing Y."/>
            <person name="Raghuvanshi S."/>
            <person name="Mohanty A."/>
            <person name="Bharti A.K."/>
            <person name="Gaur A."/>
            <person name="Gupta V."/>
            <person name="Kumar D."/>
            <person name="Ravi V."/>
            <person name="Vij S."/>
            <person name="Kapur A."/>
            <person name="Khurana P."/>
            <person name="Khurana P."/>
            <person name="Khurana J.P."/>
            <person name="Tyagi A.K."/>
            <person name="Gaikwad K."/>
            <person name="Singh A."/>
            <person name="Dalal V."/>
            <person name="Srivastava S."/>
            <person name="Dixit A."/>
            <person name="Pal A.K."/>
            <person name="Ghazi I.A."/>
            <person name="Yadav M."/>
            <person name="Pandit A."/>
            <person name="Bhargava A."/>
            <person name="Sureshbabu K."/>
            <person name="Batra K."/>
            <person name="Sharma T.R."/>
            <person name="Mohapatra T."/>
            <person name="Singh N.K."/>
            <person name="Messing J."/>
            <person name="Nelson A.B."/>
            <person name="Fuks G."/>
            <person name="Kavchok S."/>
            <person name="Keizer G."/>
            <person name="Linton E."/>
            <person name="Llaca V."/>
            <person name="Song R."/>
            <person name="Tanyolac B."/>
            <person name="Young S."/>
            <person name="Ho-Il K."/>
            <person name="Hahn J.H."/>
            <person name="Sangsakoo G."/>
            <person name="Vanavichit A."/>
            <person name="de Mattos Luiz.A.T."/>
            <person name="Zimmer P.D."/>
            <person name="Malone G."/>
            <person name="Dellagostin O."/>
            <person name="de Oliveira A.C."/>
            <person name="Bevan M."/>
            <person name="Bancroft I."/>
            <person name="Minx P."/>
            <person name="Cordum H."/>
            <person name="Wilson R."/>
            <person name="Cheng Z."/>
            <person name="Jin W."/>
            <person name="Jiang J."/>
            <person name="Leong S.A."/>
            <person name="Iwama H."/>
            <person name="Gojobori T."/>
            <person name="Itoh T."/>
            <person name="Niimura Y."/>
            <person name="Fujii Y."/>
            <person name="Habara T."/>
            <person name="Sakai H."/>
            <person name="Sato Y."/>
            <person name="Wilson G."/>
            <person name="Kumar K."/>
            <person name="McCouch S."/>
            <person name="Juretic N."/>
            <person name="Hoen D."/>
            <person name="Wright S."/>
            <person name="Bruskiewich R."/>
            <person name="Bureau T."/>
            <person name="Miyao A."/>
            <person name="Hirochika H."/>
            <person name="Nishikawa T."/>
            <person name="Kadowaki K."/>
            <person name="Sugiura M."/>
            <person name="Burr B."/>
            <person name="Sasaki T."/>
        </authorList>
    </citation>
    <scope>NUCLEOTIDE SEQUENCE [LARGE SCALE GENOMIC DNA]</scope>
    <source>
        <strain evidence="2">cv. Nipponbare</strain>
    </source>
</reference>
<accession>Q6Z555</accession>
<reference evidence="2" key="2">
    <citation type="journal article" date="2008" name="Nucleic Acids Res.">
        <title>The rice annotation project database (RAP-DB): 2008 update.</title>
        <authorList>
            <consortium name="The rice annotation project (RAP)"/>
        </authorList>
    </citation>
    <scope>GENOME REANNOTATION</scope>
    <source>
        <strain evidence="2">cv. Nipponbare</strain>
    </source>
</reference>
<dbReference type="AlphaFoldDB" id="Q6Z555"/>
<evidence type="ECO:0000313" key="1">
    <source>
        <dbReference type="EMBL" id="BAC99705.1"/>
    </source>
</evidence>